<name>M4EHS6_BRACM</name>
<sequence length="156" mass="16795">MLLSKKKYRPPFASAFKFRLIRAIKKSAMVKKKSKVISLADLPEIDVAASGSSIQGTVLASLASLAENSEILASSLNLLLHSQDAAVEVHDTGEVIAGLGSALEVSVNDTEDIPNANGGKKAPDIEVTEYAPEQEQEEPYILVKNRRSGRKAAKRH</sequence>
<reference evidence="2" key="3">
    <citation type="submission" date="2023-03" db="UniProtKB">
        <authorList>
            <consortium name="EnsemblPlants"/>
        </authorList>
    </citation>
    <scope>IDENTIFICATION</scope>
    <source>
        <strain evidence="2">cv. Chiifu-401-42</strain>
    </source>
</reference>
<evidence type="ECO:0000313" key="3">
    <source>
        <dbReference type="Proteomes" id="UP000011750"/>
    </source>
</evidence>
<dbReference type="EnsemblPlants" id="Bra028341.1">
    <property type="protein sequence ID" value="Bra028341.1-P"/>
    <property type="gene ID" value="Bra028341"/>
</dbReference>
<evidence type="ECO:0000313" key="2">
    <source>
        <dbReference type="EnsemblPlants" id="Bra028341.1-P"/>
    </source>
</evidence>
<protein>
    <submittedName>
        <fullName evidence="2">Uncharacterized protein</fullName>
    </submittedName>
</protein>
<evidence type="ECO:0000256" key="1">
    <source>
        <dbReference type="SAM" id="MobiDB-lite"/>
    </source>
</evidence>
<dbReference type="Gramene" id="Bra028341.1">
    <property type="protein sequence ID" value="Bra028341.1-P"/>
    <property type="gene ID" value="Bra028341"/>
</dbReference>
<proteinExistence type="predicted"/>
<keyword evidence="3" id="KW-1185">Reference proteome</keyword>
<dbReference type="Proteomes" id="UP000011750">
    <property type="component" value="Chromosome A01"/>
</dbReference>
<dbReference type="AlphaFoldDB" id="M4EHS6"/>
<reference evidence="2 3" key="2">
    <citation type="journal article" date="2018" name="Hortic Res">
        <title>Improved Brassica rapa reference genome by single-molecule sequencing and chromosome conformation capture technologies.</title>
        <authorList>
            <person name="Zhang L."/>
            <person name="Cai X."/>
            <person name="Wu J."/>
            <person name="Liu M."/>
            <person name="Grob S."/>
            <person name="Cheng F."/>
            <person name="Liang J."/>
            <person name="Cai C."/>
            <person name="Liu Z."/>
            <person name="Liu B."/>
            <person name="Wang F."/>
            <person name="Li S."/>
            <person name="Liu F."/>
            <person name="Li X."/>
            <person name="Cheng L."/>
            <person name="Yang W."/>
            <person name="Li M.H."/>
            <person name="Grossniklaus U."/>
            <person name="Zheng H."/>
            <person name="Wang X."/>
        </authorList>
    </citation>
    <scope>NUCLEOTIDE SEQUENCE [LARGE SCALE GENOMIC DNA]</scope>
    <source>
        <strain evidence="2 3">cv. Chiifu-401-42</strain>
    </source>
</reference>
<feature type="compositionally biased region" description="Basic residues" evidence="1">
    <location>
        <begin position="144"/>
        <end position="156"/>
    </location>
</feature>
<dbReference type="HOGENOM" id="CLU_1789595_0_0_1"/>
<dbReference type="InParanoid" id="M4EHS6"/>
<organism evidence="2 3">
    <name type="scientific">Brassica campestris</name>
    <name type="common">Field mustard</name>
    <dbReference type="NCBI Taxonomy" id="3711"/>
    <lineage>
        <taxon>Eukaryota</taxon>
        <taxon>Viridiplantae</taxon>
        <taxon>Streptophyta</taxon>
        <taxon>Embryophyta</taxon>
        <taxon>Tracheophyta</taxon>
        <taxon>Spermatophyta</taxon>
        <taxon>Magnoliopsida</taxon>
        <taxon>eudicotyledons</taxon>
        <taxon>Gunneridae</taxon>
        <taxon>Pentapetalae</taxon>
        <taxon>rosids</taxon>
        <taxon>malvids</taxon>
        <taxon>Brassicales</taxon>
        <taxon>Brassicaceae</taxon>
        <taxon>Brassiceae</taxon>
        <taxon>Brassica</taxon>
    </lineage>
</organism>
<reference evidence="2 3" key="1">
    <citation type="journal article" date="2011" name="Nat. Genet.">
        <title>The genome of the mesopolyploid crop species Brassica rapa.</title>
        <authorList>
            <consortium name="Brassica rapa Genome Sequencing Project Consortium"/>
            <person name="Wang X."/>
            <person name="Wang H."/>
            <person name="Wang J."/>
            <person name="Sun R."/>
            <person name="Wu J."/>
            <person name="Liu S."/>
            <person name="Bai Y."/>
            <person name="Mun J.H."/>
            <person name="Bancroft I."/>
            <person name="Cheng F."/>
            <person name="Huang S."/>
            <person name="Li X."/>
            <person name="Hua W."/>
            <person name="Wang J."/>
            <person name="Wang X."/>
            <person name="Freeling M."/>
            <person name="Pires J.C."/>
            <person name="Paterson A.H."/>
            <person name="Chalhoub B."/>
            <person name="Wang B."/>
            <person name="Hayward A."/>
            <person name="Sharpe A.G."/>
            <person name="Park B.S."/>
            <person name="Weisshaar B."/>
            <person name="Liu B."/>
            <person name="Li B."/>
            <person name="Liu B."/>
            <person name="Tong C."/>
            <person name="Song C."/>
            <person name="Duran C."/>
            <person name="Peng C."/>
            <person name="Geng C."/>
            <person name="Koh C."/>
            <person name="Lin C."/>
            <person name="Edwards D."/>
            <person name="Mu D."/>
            <person name="Shen D."/>
            <person name="Soumpourou E."/>
            <person name="Li F."/>
            <person name="Fraser F."/>
            <person name="Conant G."/>
            <person name="Lassalle G."/>
            <person name="King G.J."/>
            <person name="Bonnema G."/>
            <person name="Tang H."/>
            <person name="Wang H."/>
            <person name="Belcram H."/>
            <person name="Zhou H."/>
            <person name="Hirakawa H."/>
            <person name="Abe H."/>
            <person name="Guo H."/>
            <person name="Wang H."/>
            <person name="Jin H."/>
            <person name="Parkin I.A."/>
            <person name="Batley J."/>
            <person name="Kim J.S."/>
            <person name="Just J."/>
            <person name="Li J."/>
            <person name="Xu J."/>
            <person name="Deng J."/>
            <person name="Kim J.A."/>
            <person name="Li J."/>
            <person name="Yu J."/>
            <person name="Meng J."/>
            <person name="Wang J."/>
            <person name="Min J."/>
            <person name="Poulain J."/>
            <person name="Wang J."/>
            <person name="Hatakeyama K."/>
            <person name="Wu K."/>
            <person name="Wang L."/>
            <person name="Fang L."/>
            <person name="Trick M."/>
            <person name="Links M.G."/>
            <person name="Zhao M."/>
            <person name="Jin M."/>
            <person name="Ramchiary N."/>
            <person name="Drou N."/>
            <person name="Berkman P.J."/>
            <person name="Cai Q."/>
            <person name="Huang Q."/>
            <person name="Li R."/>
            <person name="Tabata S."/>
            <person name="Cheng S."/>
            <person name="Zhang S."/>
            <person name="Zhang S."/>
            <person name="Huang S."/>
            <person name="Sato S."/>
            <person name="Sun S."/>
            <person name="Kwon S.J."/>
            <person name="Choi S.R."/>
            <person name="Lee T.H."/>
            <person name="Fan W."/>
            <person name="Zhao X."/>
            <person name="Tan X."/>
            <person name="Xu X."/>
            <person name="Wang Y."/>
            <person name="Qiu Y."/>
            <person name="Yin Y."/>
            <person name="Li Y."/>
            <person name="Du Y."/>
            <person name="Liao Y."/>
            <person name="Lim Y."/>
            <person name="Narusaka Y."/>
            <person name="Wang Y."/>
            <person name="Wang Z."/>
            <person name="Li Z."/>
            <person name="Wang Z."/>
            <person name="Xiong Z."/>
            <person name="Zhang Z."/>
        </authorList>
    </citation>
    <scope>NUCLEOTIDE SEQUENCE [LARGE SCALE GENOMIC DNA]</scope>
    <source>
        <strain evidence="2 3">cv. Chiifu-401-42</strain>
    </source>
</reference>
<accession>M4EHS6</accession>
<feature type="region of interest" description="Disordered" evidence="1">
    <location>
        <begin position="130"/>
        <end position="156"/>
    </location>
</feature>